<evidence type="ECO:0000313" key="5">
    <source>
        <dbReference type="EMBL" id="GEK21910.1"/>
    </source>
</evidence>
<dbReference type="Pfam" id="PF20240">
    <property type="entry name" value="DUF6597"/>
    <property type="match status" value="1"/>
</dbReference>
<keyword evidence="1" id="KW-0805">Transcription regulation</keyword>
<dbReference type="InterPro" id="IPR050204">
    <property type="entry name" value="AraC_XylS_family_regulators"/>
</dbReference>
<name>A0A510V9G9_9CELL</name>
<evidence type="ECO:0000313" key="6">
    <source>
        <dbReference type="Proteomes" id="UP000321118"/>
    </source>
</evidence>
<dbReference type="GO" id="GO:0043565">
    <property type="term" value="F:sequence-specific DNA binding"/>
    <property type="evidence" value="ECO:0007669"/>
    <property type="project" value="InterPro"/>
</dbReference>
<comment type="caution">
    <text evidence="5">The sequence shown here is derived from an EMBL/GenBank/DDBJ whole genome shotgun (WGS) entry which is preliminary data.</text>
</comment>
<dbReference type="PROSITE" id="PS01124">
    <property type="entry name" value="HTH_ARAC_FAMILY_2"/>
    <property type="match status" value="1"/>
</dbReference>
<feature type="domain" description="HTH araC/xylS-type" evidence="4">
    <location>
        <begin position="161"/>
        <end position="261"/>
    </location>
</feature>
<dbReference type="Gene3D" id="1.10.10.60">
    <property type="entry name" value="Homeodomain-like"/>
    <property type="match status" value="2"/>
</dbReference>
<dbReference type="AlphaFoldDB" id="A0A510V9G9"/>
<dbReference type="EMBL" id="BJUB01000007">
    <property type="protein sequence ID" value="GEK21910.1"/>
    <property type="molecule type" value="Genomic_DNA"/>
</dbReference>
<evidence type="ECO:0000256" key="1">
    <source>
        <dbReference type="ARBA" id="ARBA00023015"/>
    </source>
</evidence>
<keyword evidence="3" id="KW-0804">Transcription</keyword>
<evidence type="ECO:0000256" key="2">
    <source>
        <dbReference type="ARBA" id="ARBA00023125"/>
    </source>
</evidence>
<keyword evidence="2" id="KW-0238">DNA-binding</keyword>
<dbReference type="InterPro" id="IPR009057">
    <property type="entry name" value="Homeodomain-like_sf"/>
</dbReference>
<organism evidence="5 6">
    <name type="scientific">Cellulomonas xylanilytica</name>
    <dbReference type="NCBI Taxonomy" id="233583"/>
    <lineage>
        <taxon>Bacteria</taxon>
        <taxon>Bacillati</taxon>
        <taxon>Actinomycetota</taxon>
        <taxon>Actinomycetes</taxon>
        <taxon>Micrococcales</taxon>
        <taxon>Cellulomonadaceae</taxon>
        <taxon>Cellulomonas</taxon>
    </lineage>
</organism>
<sequence>MADDFTYVTHEPTGPLGRYVASIWYARGRLRAPAERVAPTGSAVLGLVLGAPIVQVARNGSGERHLARTGFLLGPDDQPMLNRPLGETWCVGVVATPLGCATAFGVDPRALRGRVVGAEPWAPVRRALVRLDDPATMIAVVEDALRSSVAVHEPALPRCTDAVEAAVAALEADPGRPVADVARALHLSHAHLDRGFRRVVGLSPGTFARVTRMRHLLASLDTGRPVGWGQVAADRGWYDQAHLIRHFRRHTGTTPAAYVAAYRAVYGDAPTEPGFAPVVNPVQDRAAADA</sequence>
<evidence type="ECO:0000256" key="3">
    <source>
        <dbReference type="ARBA" id="ARBA00023163"/>
    </source>
</evidence>
<reference evidence="5 6" key="1">
    <citation type="submission" date="2019-07" db="EMBL/GenBank/DDBJ databases">
        <title>Whole genome shotgun sequence of Cellulomonas xylanilytica NBRC 101102.</title>
        <authorList>
            <person name="Hosoyama A."/>
            <person name="Uohara A."/>
            <person name="Ohji S."/>
            <person name="Ichikawa N."/>
        </authorList>
    </citation>
    <scope>NUCLEOTIDE SEQUENCE [LARGE SCALE GENOMIC DNA]</scope>
    <source>
        <strain evidence="5 6">NBRC 101102</strain>
    </source>
</reference>
<dbReference type="GO" id="GO:0003700">
    <property type="term" value="F:DNA-binding transcription factor activity"/>
    <property type="evidence" value="ECO:0007669"/>
    <property type="project" value="InterPro"/>
</dbReference>
<gene>
    <name evidence="5" type="ORF">CXY01_24300</name>
</gene>
<dbReference type="SUPFAM" id="SSF46689">
    <property type="entry name" value="Homeodomain-like"/>
    <property type="match status" value="1"/>
</dbReference>
<dbReference type="Pfam" id="PF12833">
    <property type="entry name" value="HTH_18"/>
    <property type="match status" value="1"/>
</dbReference>
<dbReference type="Proteomes" id="UP000321118">
    <property type="component" value="Unassembled WGS sequence"/>
</dbReference>
<dbReference type="PANTHER" id="PTHR46796:SF15">
    <property type="entry name" value="BLL1074 PROTEIN"/>
    <property type="match status" value="1"/>
</dbReference>
<dbReference type="RefSeq" id="WP_186813390.1">
    <property type="nucleotide sequence ID" value="NZ_BJUB01000007.1"/>
</dbReference>
<dbReference type="InterPro" id="IPR018060">
    <property type="entry name" value="HTH_AraC"/>
</dbReference>
<dbReference type="InterPro" id="IPR046532">
    <property type="entry name" value="DUF6597"/>
</dbReference>
<keyword evidence="6" id="KW-1185">Reference proteome</keyword>
<proteinExistence type="predicted"/>
<dbReference type="SMART" id="SM00342">
    <property type="entry name" value="HTH_ARAC"/>
    <property type="match status" value="1"/>
</dbReference>
<protein>
    <recommendedName>
        <fullName evidence="4">HTH araC/xylS-type domain-containing protein</fullName>
    </recommendedName>
</protein>
<evidence type="ECO:0000259" key="4">
    <source>
        <dbReference type="PROSITE" id="PS01124"/>
    </source>
</evidence>
<dbReference type="PANTHER" id="PTHR46796">
    <property type="entry name" value="HTH-TYPE TRANSCRIPTIONAL ACTIVATOR RHAS-RELATED"/>
    <property type="match status" value="1"/>
</dbReference>
<accession>A0A510V9G9</accession>